<sequence>MQATRFSFITREDTLLGVCAALGEDFGFNPLWPRMVFAVLLLWNPVVVLSTYFGLFALVVASRLVFPNARRAEQPKVEAAAPVQDNDTPVELPLAA</sequence>
<dbReference type="Proteomes" id="UP000441389">
    <property type="component" value="Unassembled WGS sequence"/>
</dbReference>
<comment type="caution">
    <text evidence="4">The sequence shown here is derived from an EMBL/GenBank/DDBJ whole genome shotgun (WGS) entry which is preliminary data.</text>
</comment>
<evidence type="ECO:0000259" key="3">
    <source>
        <dbReference type="Pfam" id="PF04024"/>
    </source>
</evidence>
<reference evidence="4 5" key="1">
    <citation type="submission" date="2019-12" db="EMBL/GenBank/DDBJ databases">
        <authorList>
            <person name="Huq M.A."/>
        </authorList>
    </citation>
    <scope>NUCLEOTIDE SEQUENCE [LARGE SCALE GENOMIC DNA]</scope>
    <source>
        <strain evidence="4 5">MAH-20</strain>
    </source>
</reference>
<name>A0A6I4IXH5_9SPHN</name>
<keyword evidence="5" id="KW-1185">Reference proteome</keyword>
<dbReference type="InterPro" id="IPR007168">
    <property type="entry name" value="Phageshock_PspC_N"/>
</dbReference>
<evidence type="ECO:0000256" key="1">
    <source>
        <dbReference type="SAM" id="MobiDB-lite"/>
    </source>
</evidence>
<protein>
    <submittedName>
        <fullName evidence="4">PspC domain-containing protein</fullName>
    </submittedName>
</protein>
<feature type="domain" description="Phage shock protein PspC N-terminal" evidence="3">
    <location>
        <begin position="12"/>
        <end position="58"/>
    </location>
</feature>
<keyword evidence="2" id="KW-0812">Transmembrane</keyword>
<proteinExistence type="predicted"/>
<accession>A0A6I4IXH5</accession>
<evidence type="ECO:0000313" key="5">
    <source>
        <dbReference type="Proteomes" id="UP000441389"/>
    </source>
</evidence>
<dbReference type="Pfam" id="PF04024">
    <property type="entry name" value="PspC"/>
    <property type="match status" value="1"/>
</dbReference>
<dbReference type="AlphaFoldDB" id="A0A6I4IXH5"/>
<dbReference type="EMBL" id="WQMS01000001">
    <property type="protein sequence ID" value="MVO76766.1"/>
    <property type="molecule type" value="Genomic_DNA"/>
</dbReference>
<keyword evidence="2" id="KW-0472">Membrane</keyword>
<feature type="transmembrane region" description="Helical" evidence="2">
    <location>
        <begin position="35"/>
        <end position="61"/>
    </location>
</feature>
<evidence type="ECO:0000313" key="4">
    <source>
        <dbReference type="EMBL" id="MVO76766.1"/>
    </source>
</evidence>
<feature type="region of interest" description="Disordered" evidence="1">
    <location>
        <begin position="75"/>
        <end position="96"/>
    </location>
</feature>
<organism evidence="4 5">
    <name type="scientific">Sphingomonas horti</name>
    <dbReference type="NCBI Taxonomy" id="2682842"/>
    <lineage>
        <taxon>Bacteria</taxon>
        <taxon>Pseudomonadati</taxon>
        <taxon>Pseudomonadota</taxon>
        <taxon>Alphaproteobacteria</taxon>
        <taxon>Sphingomonadales</taxon>
        <taxon>Sphingomonadaceae</taxon>
        <taxon>Sphingomonas</taxon>
    </lineage>
</organism>
<dbReference type="RefSeq" id="WP_157025563.1">
    <property type="nucleotide sequence ID" value="NZ_WQMS01000001.1"/>
</dbReference>
<keyword evidence="2" id="KW-1133">Transmembrane helix</keyword>
<gene>
    <name evidence="4" type="ORF">GON01_02270</name>
</gene>
<evidence type="ECO:0000256" key="2">
    <source>
        <dbReference type="SAM" id="Phobius"/>
    </source>
</evidence>